<feature type="region of interest" description="Disordered" evidence="1">
    <location>
        <begin position="446"/>
        <end position="473"/>
    </location>
</feature>
<evidence type="ECO:0000259" key="2">
    <source>
        <dbReference type="Pfam" id="PF06985"/>
    </source>
</evidence>
<dbReference type="Proteomes" id="UP001148614">
    <property type="component" value="Unassembled WGS sequence"/>
</dbReference>
<evidence type="ECO:0000313" key="4">
    <source>
        <dbReference type="EMBL" id="KAJ3554490.1"/>
    </source>
</evidence>
<dbReference type="InterPro" id="IPR010730">
    <property type="entry name" value="HET"/>
</dbReference>
<dbReference type="PANTHER" id="PTHR10622">
    <property type="entry name" value="HET DOMAIN-CONTAINING PROTEIN"/>
    <property type="match status" value="1"/>
</dbReference>
<gene>
    <name evidence="4" type="ORF">NPX13_g10598</name>
</gene>
<organism evidence="4 5">
    <name type="scientific">Xylaria arbuscula</name>
    <dbReference type="NCBI Taxonomy" id="114810"/>
    <lineage>
        <taxon>Eukaryota</taxon>
        <taxon>Fungi</taxon>
        <taxon>Dikarya</taxon>
        <taxon>Ascomycota</taxon>
        <taxon>Pezizomycotina</taxon>
        <taxon>Sordariomycetes</taxon>
        <taxon>Xylariomycetidae</taxon>
        <taxon>Xylariales</taxon>
        <taxon>Xylariaceae</taxon>
        <taxon>Xylaria</taxon>
    </lineage>
</organism>
<protein>
    <recommendedName>
        <fullName evidence="6">Heterokaryon incompatibility domain-containing protein</fullName>
    </recommendedName>
</protein>
<proteinExistence type="predicted"/>
<dbReference type="EMBL" id="JANPWZ010003061">
    <property type="protein sequence ID" value="KAJ3554490.1"/>
    <property type="molecule type" value="Genomic_DNA"/>
</dbReference>
<evidence type="ECO:0008006" key="6">
    <source>
        <dbReference type="Google" id="ProtNLM"/>
    </source>
</evidence>
<comment type="caution">
    <text evidence="4">The sequence shown here is derived from an EMBL/GenBank/DDBJ whole genome shotgun (WGS) entry which is preliminary data.</text>
</comment>
<sequence>MRLINSRTLQFQEFEQSSSDVPQYAILSHTWGDEEVTFRDMSSGNIADATQKKGYAKIKETCRLARGQGLEYVWIDTCCIDKSSSAELSESINSMFKWYEHAAVCYVFLSDFFPERMRLIECRWWTRGWTLQELLAPDDIVFYDAEWRPVGSKESLVAEIAEITRIEQSCIQDKRKIPQYSVSQRMSWAAFRRTTRMEDEAYCLLGIFSINMPLLYGEGRMAFRRLQEEIIKRSSDMTIFFWDWPESDVDAIDADHQSSNELQLSSLFAEAPSSFGAVRPLLPFVSVFPELSITNKGVLFSHVLQLAVTTVKGKQCQLYGFWLGQWYNTVPSGILLRKVGPGMFCRVRHTTIRRTADPWKGSDTTFYIIPDPDLGTETKMYQYRHYALHLPYDEQFSVQRVTPRRLYDATDRVFLHTPEILWGLELVLRRPISNWLFSSIKPISRFSTGKSTKKKPSFSLEESTKRNMSRTQT</sequence>
<evidence type="ECO:0000313" key="5">
    <source>
        <dbReference type="Proteomes" id="UP001148614"/>
    </source>
</evidence>
<dbReference type="VEuPathDB" id="FungiDB:F4678DRAFT_427921"/>
<name>A0A9W8N4F4_9PEZI</name>
<dbReference type="AlphaFoldDB" id="A0A9W8N4F4"/>
<evidence type="ECO:0000256" key="1">
    <source>
        <dbReference type="SAM" id="MobiDB-lite"/>
    </source>
</evidence>
<dbReference type="Pfam" id="PF26640">
    <property type="entry name" value="DUF8212"/>
    <property type="match status" value="1"/>
</dbReference>
<accession>A0A9W8N4F4</accession>
<evidence type="ECO:0000259" key="3">
    <source>
        <dbReference type="Pfam" id="PF26640"/>
    </source>
</evidence>
<feature type="domain" description="DUF8212" evidence="3">
    <location>
        <begin position="222"/>
        <end position="277"/>
    </location>
</feature>
<dbReference type="PANTHER" id="PTHR10622:SF12">
    <property type="entry name" value="HET DOMAIN-CONTAINING PROTEIN"/>
    <property type="match status" value="1"/>
</dbReference>
<keyword evidence="5" id="KW-1185">Reference proteome</keyword>
<dbReference type="InterPro" id="IPR058525">
    <property type="entry name" value="DUF8212"/>
</dbReference>
<feature type="domain" description="Heterokaryon incompatibility" evidence="2">
    <location>
        <begin position="24"/>
        <end position="110"/>
    </location>
</feature>
<dbReference type="Pfam" id="PF06985">
    <property type="entry name" value="HET"/>
    <property type="match status" value="1"/>
</dbReference>
<reference evidence="4" key="1">
    <citation type="submission" date="2022-07" db="EMBL/GenBank/DDBJ databases">
        <title>Genome Sequence of Xylaria arbuscula.</title>
        <authorList>
            <person name="Buettner E."/>
        </authorList>
    </citation>
    <scope>NUCLEOTIDE SEQUENCE</scope>
    <source>
        <strain evidence="4">VT107</strain>
    </source>
</reference>